<keyword evidence="2" id="KW-1185">Reference proteome</keyword>
<proteinExistence type="predicted"/>
<protein>
    <submittedName>
        <fullName evidence="1">Uncharacterized protein</fullName>
    </submittedName>
</protein>
<sequence>MNVERVRAPSGQSTSTSSSETPNQRHPKYRTKLCRNFPLGTCRYGEHCSYLHVSTSPSLQPQYQTLPSLPMLAQTIFRPCGNTTFVDSMYHDSSLYSQPMTLRRTDELEQTQAPRRRGGRTDGSSRRPSRPAQASHVEEWRLSINARMDGEGLFPPAPPTTPIIVPLASEPSSSRAARDDTPEEESVLQKYATVS</sequence>
<gene>
    <name evidence="1" type="ORF">NUW54_g12255</name>
</gene>
<name>A0ACC1N147_9APHY</name>
<evidence type="ECO:0000313" key="1">
    <source>
        <dbReference type="EMBL" id="KAJ2972503.1"/>
    </source>
</evidence>
<comment type="caution">
    <text evidence="1">The sequence shown here is derived from an EMBL/GenBank/DDBJ whole genome shotgun (WGS) entry which is preliminary data.</text>
</comment>
<dbReference type="EMBL" id="JANSHE010005138">
    <property type="protein sequence ID" value="KAJ2972503.1"/>
    <property type="molecule type" value="Genomic_DNA"/>
</dbReference>
<reference evidence="1" key="1">
    <citation type="submission" date="2022-08" db="EMBL/GenBank/DDBJ databases">
        <title>Genome Sequence of Pycnoporus sanguineus.</title>
        <authorList>
            <person name="Buettner E."/>
        </authorList>
    </citation>
    <scope>NUCLEOTIDE SEQUENCE</scope>
    <source>
        <strain evidence="1">CG-C14</strain>
    </source>
</reference>
<evidence type="ECO:0000313" key="2">
    <source>
        <dbReference type="Proteomes" id="UP001144978"/>
    </source>
</evidence>
<organism evidence="1 2">
    <name type="scientific">Trametes sanguinea</name>
    <dbReference type="NCBI Taxonomy" id="158606"/>
    <lineage>
        <taxon>Eukaryota</taxon>
        <taxon>Fungi</taxon>
        <taxon>Dikarya</taxon>
        <taxon>Basidiomycota</taxon>
        <taxon>Agaricomycotina</taxon>
        <taxon>Agaricomycetes</taxon>
        <taxon>Polyporales</taxon>
        <taxon>Polyporaceae</taxon>
        <taxon>Trametes</taxon>
    </lineage>
</organism>
<dbReference type="Proteomes" id="UP001144978">
    <property type="component" value="Unassembled WGS sequence"/>
</dbReference>
<accession>A0ACC1N147</accession>